<evidence type="ECO:0000313" key="1">
    <source>
        <dbReference type="EMBL" id="CAG8727334.1"/>
    </source>
</evidence>
<dbReference type="EMBL" id="CAJVPT010041202">
    <property type="protein sequence ID" value="CAG8727334.1"/>
    <property type="molecule type" value="Genomic_DNA"/>
</dbReference>
<dbReference type="Proteomes" id="UP000789525">
    <property type="component" value="Unassembled WGS sequence"/>
</dbReference>
<organism evidence="1 2">
    <name type="scientific">Acaulospora colombiana</name>
    <dbReference type="NCBI Taxonomy" id="27376"/>
    <lineage>
        <taxon>Eukaryota</taxon>
        <taxon>Fungi</taxon>
        <taxon>Fungi incertae sedis</taxon>
        <taxon>Mucoromycota</taxon>
        <taxon>Glomeromycotina</taxon>
        <taxon>Glomeromycetes</taxon>
        <taxon>Diversisporales</taxon>
        <taxon>Acaulosporaceae</taxon>
        <taxon>Acaulospora</taxon>
    </lineage>
</organism>
<comment type="caution">
    <text evidence="1">The sequence shown here is derived from an EMBL/GenBank/DDBJ whole genome shotgun (WGS) entry which is preliminary data.</text>
</comment>
<name>A0ACA9Q000_9GLOM</name>
<keyword evidence="2" id="KW-1185">Reference proteome</keyword>
<gene>
    <name evidence="1" type="ORF">ACOLOM_LOCUS11439</name>
</gene>
<proteinExistence type="predicted"/>
<feature type="non-terminal residue" evidence="1">
    <location>
        <position position="308"/>
    </location>
</feature>
<evidence type="ECO:0000313" key="2">
    <source>
        <dbReference type="Proteomes" id="UP000789525"/>
    </source>
</evidence>
<reference evidence="1" key="1">
    <citation type="submission" date="2021-06" db="EMBL/GenBank/DDBJ databases">
        <authorList>
            <person name="Kallberg Y."/>
            <person name="Tangrot J."/>
            <person name="Rosling A."/>
        </authorList>
    </citation>
    <scope>NUCLEOTIDE SEQUENCE</scope>
    <source>
        <strain evidence="1">CL356</strain>
    </source>
</reference>
<accession>A0ACA9Q000</accession>
<sequence length="308" mass="34861">MLAEISPSFIWMSGTITIGAVLLHNYWRYRQDLRAIGNTPGIRSVISPVRPTMAILPSGKFPFSDWFFSIGPQYWSYEKHNAFVKAGQDIISSVALDYMDVGIMVADAEAAQPIDIYVVLDLFGRNVLTTEFDDWRTHRRIASPAFSENNNRLVCQEAAFTIQELFNMWGDQKSVTFNNVTDLFVQSFKETMEIVSSDLFVKLAVPEALMGATKRTARVQLAFEELTEMIKERAKSYNDHSDLFSNLMAANAKDNDGLRLTDQEVIGNIFIFLIAGHETTAHSLSFTMGLLAMYPEIQDKLYNHIVEN</sequence>
<protein>
    <submittedName>
        <fullName evidence="1">6561_t:CDS:1</fullName>
    </submittedName>
</protein>